<dbReference type="STRING" id="254406.SAMN04488042_101319"/>
<keyword evidence="3" id="KW-1185">Reference proteome</keyword>
<organism evidence="2 3">
    <name type="scientific">Shimia aestuarii</name>
    <dbReference type="NCBI Taxonomy" id="254406"/>
    <lineage>
        <taxon>Bacteria</taxon>
        <taxon>Pseudomonadati</taxon>
        <taxon>Pseudomonadota</taxon>
        <taxon>Alphaproteobacteria</taxon>
        <taxon>Rhodobacterales</taxon>
        <taxon>Roseobacteraceae</taxon>
    </lineage>
</organism>
<reference evidence="2 3" key="1">
    <citation type="submission" date="2016-10" db="EMBL/GenBank/DDBJ databases">
        <authorList>
            <person name="de Groot N.N."/>
        </authorList>
    </citation>
    <scope>NUCLEOTIDE SEQUENCE [LARGE SCALE GENOMIC DNA]</scope>
    <source>
        <strain evidence="2 3">DSM 15283</strain>
    </source>
</reference>
<proteinExistence type="predicted"/>
<dbReference type="EMBL" id="FOTQ01000001">
    <property type="protein sequence ID" value="SFL46994.1"/>
    <property type="molecule type" value="Genomic_DNA"/>
</dbReference>
<sequence>MKTRLASVVLVIAALVSAPALQAQDINVEKKRSRLQQLHDAPLKADARREFKQFRRKGRFYGAFFANLSENVAGSYWDAANIETAEAHARTSCATKSSEPEDCILYARVLPKHYDPSESGLTLSRSGNQDFREYTRLQDVERYGAFAMSDNGAIGYSWAEHSRASADREALKRCTKSARKLLRNTPKHLQGVLASSPQHVCRVVHRSG</sequence>
<dbReference type="OrthoDB" id="7845033at2"/>
<dbReference type="Proteomes" id="UP000199144">
    <property type="component" value="Unassembled WGS sequence"/>
</dbReference>
<protein>
    <submittedName>
        <fullName evidence="2">Uncharacterized protein</fullName>
    </submittedName>
</protein>
<evidence type="ECO:0000256" key="1">
    <source>
        <dbReference type="SAM" id="SignalP"/>
    </source>
</evidence>
<feature type="chain" id="PRO_5011773611" evidence="1">
    <location>
        <begin position="24"/>
        <end position="208"/>
    </location>
</feature>
<gene>
    <name evidence="2" type="ORF">SAMN04488042_101319</name>
</gene>
<name>A0A1I4HY67_9RHOB</name>
<dbReference type="AlphaFoldDB" id="A0A1I4HY67"/>
<accession>A0A1I4HY67</accession>
<keyword evidence="1" id="KW-0732">Signal</keyword>
<dbReference type="RefSeq" id="WP_093090239.1">
    <property type="nucleotide sequence ID" value="NZ_FOTQ01000001.1"/>
</dbReference>
<evidence type="ECO:0000313" key="3">
    <source>
        <dbReference type="Proteomes" id="UP000199144"/>
    </source>
</evidence>
<feature type="signal peptide" evidence="1">
    <location>
        <begin position="1"/>
        <end position="23"/>
    </location>
</feature>
<evidence type="ECO:0000313" key="2">
    <source>
        <dbReference type="EMBL" id="SFL46994.1"/>
    </source>
</evidence>